<evidence type="ECO:0000313" key="2">
    <source>
        <dbReference type="EMBL" id="KGP62411.1"/>
    </source>
</evidence>
<proteinExistence type="predicted"/>
<protein>
    <submittedName>
        <fullName evidence="2">Protein LphB</fullName>
    </submittedName>
</protein>
<feature type="transmembrane region" description="Helical" evidence="1">
    <location>
        <begin position="101"/>
        <end position="121"/>
    </location>
</feature>
<keyword evidence="1" id="KW-0812">Transmembrane</keyword>
<name>A0A0A2SRT6_9GAMM</name>
<dbReference type="Proteomes" id="UP000054422">
    <property type="component" value="Unassembled WGS sequence"/>
</dbReference>
<keyword evidence="1" id="KW-1133">Transmembrane helix</keyword>
<comment type="caution">
    <text evidence="2">The sequence shown here is derived from an EMBL/GenBank/DDBJ whole genome shotgun (WGS) entry which is preliminary data.</text>
</comment>
<feature type="transmembrane region" description="Helical" evidence="1">
    <location>
        <begin position="225"/>
        <end position="246"/>
    </location>
</feature>
<evidence type="ECO:0000313" key="3">
    <source>
        <dbReference type="Proteomes" id="UP000054422"/>
    </source>
</evidence>
<keyword evidence="1" id="KW-0472">Membrane</keyword>
<feature type="transmembrane region" description="Helical" evidence="1">
    <location>
        <begin position="19"/>
        <end position="41"/>
    </location>
</feature>
<sequence>MFCCFDFYGFDLMNPKWRYLGYSVVTLLLGYLLILQIYAIWPFTIDDMYISLRYARNWAAGDGLLWNLNEKPVEGYSNFSFVVLGALSILLKINPVLSLKIAGFVGLVATCIFVFFISRFWFSKRESLIPCIWLLLYKGQIIWAVSGFETTIHQSLIIGSVYFAFRGLGYLFYPNARGEQKISGFVTSGLLLSLAGMTRPEAPVFMLLFFVLISWDQNKLLLKKHWKGVVFFGATIVLVYLPYFFWRWHYYGLLLPNSVYCKGFHGTPYLLDLNYLKLIWPFAILALPACFSGKDKRHYFLWLPSIMYLLMLWDADPVVAFDNRFYMPAFALLLPLTLQGIELILLQYFKNRDNFFLLALYVSAFFVALLFIPRMSLEEYRYFSQNPVQGEKLRKSVVQWLNHHVQRKDKVVLGDSGLIPFLSNFNFIDSYCLNNASMAQFPDEERYELFCHQILEKKPQVVILTSLIEKGKVTYTPSDFCLKPLLINHKEYQLKKIFSTNNADSQYRYELFANF</sequence>
<feature type="transmembrane region" description="Helical" evidence="1">
    <location>
        <begin position="273"/>
        <end position="291"/>
    </location>
</feature>
<reference evidence="2 3" key="1">
    <citation type="submission" date="2014-05" db="EMBL/GenBank/DDBJ databases">
        <authorList>
            <person name="Rizzardi K."/>
            <person name="Winiecka-Krusnell J."/>
            <person name="Ramliden M."/>
            <person name="Alm E."/>
            <person name="Andersson S."/>
            <person name="Byfors S."/>
        </authorList>
    </citation>
    <scope>NUCLEOTIDE SEQUENCE [LARGE SCALE GENOMIC DNA]</scope>
    <source>
        <strain evidence="2 3">LEGN</strain>
    </source>
</reference>
<dbReference type="AlphaFoldDB" id="A0A0A2SRT6"/>
<accession>A0A0A2SRT6</accession>
<organism evidence="2 3">
    <name type="scientific">Legionella norrlandica</name>
    <dbReference type="NCBI Taxonomy" id="1498499"/>
    <lineage>
        <taxon>Bacteria</taxon>
        <taxon>Pseudomonadati</taxon>
        <taxon>Pseudomonadota</taxon>
        <taxon>Gammaproteobacteria</taxon>
        <taxon>Legionellales</taxon>
        <taxon>Legionellaceae</taxon>
        <taxon>Legionella</taxon>
    </lineage>
</organism>
<feature type="transmembrane region" description="Helical" evidence="1">
    <location>
        <begin position="325"/>
        <end position="348"/>
    </location>
</feature>
<gene>
    <name evidence="2" type="ORF">EP47_08330</name>
</gene>
<evidence type="ECO:0000256" key="1">
    <source>
        <dbReference type="SAM" id="Phobius"/>
    </source>
</evidence>
<dbReference type="STRING" id="1498499.EP47_08330"/>
<feature type="transmembrane region" description="Helical" evidence="1">
    <location>
        <begin position="355"/>
        <end position="372"/>
    </location>
</feature>
<dbReference type="EMBL" id="JNCF01000071">
    <property type="protein sequence ID" value="KGP62411.1"/>
    <property type="molecule type" value="Genomic_DNA"/>
</dbReference>
<keyword evidence="3" id="KW-1185">Reference proteome</keyword>
<feature type="transmembrane region" description="Helical" evidence="1">
    <location>
        <begin position="298"/>
        <end position="313"/>
    </location>
</feature>
<feature type="transmembrane region" description="Helical" evidence="1">
    <location>
        <begin position="185"/>
        <end position="213"/>
    </location>
</feature>